<dbReference type="AlphaFoldDB" id="A0A6V8KFD0"/>
<reference evidence="2 3" key="1">
    <citation type="submission" date="2020-03" db="EMBL/GenBank/DDBJ databases">
        <title>Whole genome shotgun sequence of Phytohabitans houttuyneae NBRC 108639.</title>
        <authorList>
            <person name="Komaki H."/>
            <person name="Tamura T."/>
        </authorList>
    </citation>
    <scope>NUCLEOTIDE SEQUENCE [LARGE SCALE GENOMIC DNA]</scope>
    <source>
        <strain evidence="2 3">NBRC 108639</strain>
    </source>
</reference>
<evidence type="ECO:0000256" key="1">
    <source>
        <dbReference type="SAM" id="Coils"/>
    </source>
</evidence>
<feature type="coiled-coil region" evidence="1">
    <location>
        <begin position="141"/>
        <end position="178"/>
    </location>
</feature>
<sequence>MNGMADDVERVAAAAAAFRAHEVAAERRRDLEERIDRLSRQLSDLRDELADQRDGRRGWLSGLLTTLRGHREEALGRQHIRREAAQHRVAEAEAHLQMMRGEHIAVLARLQELASAPATYRAVLADYQHLSQSGDPRAQRLLELADERGRLNEDLADLDKALQAADAAEQALEAVDRKLGRASGWSTVDILSRGTPADGIKYTYIEEAADVAAHADRCLAVLRTELTNIEQVPPATAHLAVDAMTWSLDVGWDATVTNVAVDGRIDRARDNIAVWAHRVRRAQQRLHQRAADTRERLASIEAERSRLLDPLS</sequence>
<evidence type="ECO:0000313" key="3">
    <source>
        <dbReference type="Proteomes" id="UP000482800"/>
    </source>
</evidence>
<feature type="coiled-coil region" evidence="1">
    <location>
        <begin position="21"/>
        <end position="55"/>
    </location>
</feature>
<keyword evidence="1" id="KW-0175">Coiled coil</keyword>
<reference evidence="2 3" key="2">
    <citation type="submission" date="2020-03" db="EMBL/GenBank/DDBJ databases">
        <authorList>
            <person name="Ichikawa N."/>
            <person name="Kimura A."/>
            <person name="Kitahashi Y."/>
            <person name="Uohara A."/>
        </authorList>
    </citation>
    <scope>NUCLEOTIDE SEQUENCE [LARGE SCALE GENOMIC DNA]</scope>
    <source>
        <strain evidence="2 3">NBRC 108639</strain>
    </source>
</reference>
<comment type="caution">
    <text evidence="2">The sequence shown here is derived from an EMBL/GenBank/DDBJ whole genome shotgun (WGS) entry which is preliminary data.</text>
</comment>
<gene>
    <name evidence="2" type="ORF">Phou_049390</name>
</gene>
<accession>A0A6V8KFD0</accession>
<name>A0A6V8KFD0_9ACTN</name>
<organism evidence="2 3">
    <name type="scientific">Phytohabitans houttuyneae</name>
    <dbReference type="NCBI Taxonomy" id="1076126"/>
    <lineage>
        <taxon>Bacteria</taxon>
        <taxon>Bacillati</taxon>
        <taxon>Actinomycetota</taxon>
        <taxon>Actinomycetes</taxon>
        <taxon>Micromonosporales</taxon>
        <taxon>Micromonosporaceae</taxon>
    </lineage>
</organism>
<keyword evidence="3" id="KW-1185">Reference proteome</keyword>
<evidence type="ECO:0000313" key="2">
    <source>
        <dbReference type="EMBL" id="GFJ80759.1"/>
    </source>
</evidence>
<proteinExistence type="predicted"/>
<protein>
    <submittedName>
        <fullName evidence="2">Uncharacterized protein</fullName>
    </submittedName>
</protein>
<feature type="coiled-coil region" evidence="1">
    <location>
        <begin position="265"/>
        <end position="303"/>
    </location>
</feature>
<dbReference type="Proteomes" id="UP000482800">
    <property type="component" value="Unassembled WGS sequence"/>
</dbReference>
<dbReference type="EMBL" id="BLPF01000002">
    <property type="protein sequence ID" value="GFJ80759.1"/>
    <property type="molecule type" value="Genomic_DNA"/>
</dbReference>